<name>A0A2W5BY80_9BACT</name>
<protein>
    <submittedName>
        <fullName evidence="1">Uncharacterized protein</fullName>
    </submittedName>
</protein>
<organism evidence="1 2">
    <name type="scientific">Micavibrio aeruginosavorus</name>
    <dbReference type="NCBI Taxonomy" id="349221"/>
    <lineage>
        <taxon>Bacteria</taxon>
        <taxon>Pseudomonadati</taxon>
        <taxon>Bdellovibrionota</taxon>
        <taxon>Bdellovibrionia</taxon>
        <taxon>Bdellovibrionales</taxon>
        <taxon>Pseudobdellovibrionaceae</taxon>
        <taxon>Micavibrio</taxon>
    </lineage>
</organism>
<proteinExistence type="predicted"/>
<dbReference type="Proteomes" id="UP000249557">
    <property type="component" value="Unassembled WGS sequence"/>
</dbReference>
<comment type="caution">
    <text evidence="1">The sequence shown here is derived from an EMBL/GenBank/DDBJ whole genome shotgun (WGS) entry which is preliminary data.</text>
</comment>
<reference evidence="1 2" key="1">
    <citation type="submission" date="2017-08" db="EMBL/GenBank/DDBJ databases">
        <title>Infants hospitalized years apart are colonized by the same room-sourced microbial strains.</title>
        <authorList>
            <person name="Brooks B."/>
            <person name="Olm M.R."/>
            <person name="Firek B.A."/>
            <person name="Baker R."/>
            <person name="Thomas B.C."/>
            <person name="Morowitz M.J."/>
            <person name="Banfield J.F."/>
        </authorList>
    </citation>
    <scope>NUCLEOTIDE SEQUENCE [LARGE SCALE GENOMIC DNA]</scope>
    <source>
        <strain evidence="1">S2_018_000_R2_104</strain>
    </source>
</reference>
<dbReference type="AlphaFoldDB" id="A0A2W5BY80"/>
<gene>
    <name evidence="1" type="ORF">DI626_05790</name>
</gene>
<dbReference type="EMBL" id="QFNK01000098">
    <property type="protein sequence ID" value="PZO86698.1"/>
    <property type="molecule type" value="Genomic_DNA"/>
</dbReference>
<evidence type="ECO:0000313" key="1">
    <source>
        <dbReference type="EMBL" id="PZO86698.1"/>
    </source>
</evidence>
<sequence>MDLIEFCFASGIMGCLIRMTYDVHEIKGVFKAMKLAMDELQAKVSAHDIRISNLEKKGQGEHEKLVSEEG</sequence>
<evidence type="ECO:0000313" key="2">
    <source>
        <dbReference type="Proteomes" id="UP000249557"/>
    </source>
</evidence>
<accession>A0A2W5BY80</accession>